<dbReference type="EMBL" id="FCNW02000007">
    <property type="protein sequence ID" value="SAL32072.1"/>
    <property type="molecule type" value="Genomic_DNA"/>
</dbReference>
<evidence type="ECO:0000313" key="2">
    <source>
        <dbReference type="Proteomes" id="UP000054977"/>
    </source>
</evidence>
<protein>
    <submittedName>
        <fullName evidence="1">Uncharacterized protein</fullName>
    </submittedName>
</protein>
<keyword evidence="2" id="KW-1185">Reference proteome</keyword>
<organism evidence="1 2">
    <name type="scientific">Caballeronia humi</name>
    <dbReference type="NCBI Taxonomy" id="326474"/>
    <lineage>
        <taxon>Bacteria</taxon>
        <taxon>Pseudomonadati</taxon>
        <taxon>Pseudomonadota</taxon>
        <taxon>Betaproteobacteria</taxon>
        <taxon>Burkholderiales</taxon>
        <taxon>Burkholderiaceae</taxon>
        <taxon>Caballeronia</taxon>
    </lineage>
</organism>
<dbReference type="Proteomes" id="UP000054977">
    <property type="component" value="Unassembled WGS sequence"/>
</dbReference>
<evidence type="ECO:0000313" key="1">
    <source>
        <dbReference type="EMBL" id="SAL32072.1"/>
    </source>
</evidence>
<name>A0A158GJ70_9BURK</name>
<comment type="caution">
    <text evidence="1">The sequence shown here is derived from an EMBL/GenBank/DDBJ whole genome shotgun (WGS) entry which is preliminary data.</text>
</comment>
<proteinExistence type="predicted"/>
<dbReference type="RefSeq" id="WP_087667065.1">
    <property type="nucleotide sequence ID" value="NZ_FCNW02000007.1"/>
</dbReference>
<reference evidence="1" key="1">
    <citation type="submission" date="2016-01" db="EMBL/GenBank/DDBJ databases">
        <authorList>
            <person name="Peeters C."/>
        </authorList>
    </citation>
    <scope>NUCLEOTIDE SEQUENCE [LARGE SCALE GENOMIC DNA]</scope>
    <source>
        <strain evidence="1">LMG 22934</strain>
    </source>
</reference>
<accession>A0A158GJ70</accession>
<dbReference type="OrthoDB" id="9006727at2"/>
<sequence>MNTTTNGATSRPIAERITRALVRAAAADGVLPYVRFHAMFERTVPLTERYRVLESAVRTLADVSAVDYGVLLACDNGLPGPDFFQRFRKFRNGEYAAVVGSSPLQYVTMKQKRLIASAERARVYEHAREQAGRTERACA</sequence>
<dbReference type="AlphaFoldDB" id="A0A158GJ70"/>
<dbReference type="STRING" id="326474.AWB65_02081"/>
<gene>
    <name evidence="1" type="ORF">AWB65_02081</name>
</gene>